<organism evidence="2 3">
    <name type="scientific">Pendulispora albinea</name>
    <dbReference type="NCBI Taxonomy" id="2741071"/>
    <lineage>
        <taxon>Bacteria</taxon>
        <taxon>Pseudomonadati</taxon>
        <taxon>Myxococcota</taxon>
        <taxon>Myxococcia</taxon>
        <taxon>Myxococcales</taxon>
        <taxon>Sorangiineae</taxon>
        <taxon>Pendulisporaceae</taxon>
        <taxon>Pendulispora</taxon>
    </lineage>
</organism>
<gene>
    <name evidence="2" type="ORF">LZC94_45760</name>
</gene>
<evidence type="ECO:0000256" key="1">
    <source>
        <dbReference type="SAM" id="MobiDB-lite"/>
    </source>
</evidence>
<name>A0ABZ2LW07_9BACT</name>
<feature type="compositionally biased region" description="Gly residues" evidence="1">
    <location>
        <begin position="33"/>
        <end position="43"/>
    </location>
</feature>
<keyword evidence="3" id="KW-1185">Reference proteome</keyword>
<evidence type="ECO:0000313" key="3">
    <source>
        <dbReference type="Proteomes" id="UP001370348"/>
    </source>
</evidence>
<proteinExistence type="predicted"/>
<evidence type="ECO:0000313" key="2">
    <source>
        <dbReference type="EMBL" id="WXB15114.1"/>
    </source>
</evidence>
<dbReference type="Proteomes" id="UP001370348">
    <property type="component" value="Chromosome"/>
</dbReference>
<dbReference type="RefSeq" id="WP_394824739.1">
    <property type="nucleotide sequence ID" value="NZ_CP089984.1"/>
</dbReference>
<evidence type="ECO:0008006" key="4">
    <source>
        <dbReference type="Google" id="ProtNLM"/>
    </source>
</evidence>
<sequence>MNLRKTIDQLAHDFATSVLGAIRGASLEEILGEGKGGGGGGGRAPKANAVRREAVSTPAPARKRGGRLPRRSEDEINEAVEKVVAVLKENKGGLRAEEIREQLGIDRKELPRPLAEALRKKRISKKGQKRATTYFAR</sequence>
<dbReference type="EMBL" id="CP089984">
    <property type="protein sequence ID" value="WXB15114.1"/>
    <property type="molecule type" value="Genomic_DNA"/>
</dbReference>
<accession>A0ABZ2LW07</accession>
<protein>
    <recommendedName>
        <fullName evidence="4">DNA-binding protein</fullName>
    </recommendedName>
</protein>
<reference evidence="2 3" key="1">
    <citation type="submission" date="2021-12" db="EMBL/GenBank/DDBJ databases">
        <title>Discovery of the Pendulisporaceae a myxobacterial family with distinct sporulation behavior and unique specialized metabolism.</title>
        <authorList>
            <person name="Garcia R."/>
            <person name="Popoff A."/>
            <person name="Bader C.D."/>
            <person name="Loehr J."/>
            <person name="Walesch S."/>
            <person name="Walt C."/>
            <person name="Boldt J."/>
            <person name="Bunk B."/>
            <person name="Haeckl F.J.F.P.J."/>
            <person name="Gunesch A.P."/>
            <person name="Birkelbach J."/>
            <person name="Nuebel U."/>
            <person name="Pietschmann T."/>
            <person name="Bach T."/>
            <person name="Mueller R."/>
        </authorList>
    </citation>
    <scope>NUCLEOTIDE SEQUENCE [LARGE SCALE GENOMIC DNA]</scope>
    <source>
        <strain evidence="2 3">MSr11954</strain>
    </source>
</reference>
<feature type="region of interest" description="Disordered" evidence="1">
    <location>
        <begin position="30"/>
        <end position="74"/>
    </location>
</feature>